<keyword evidence="3" id="KW-1185">Reference proteome</keyword>
<sequence>MVYRQTRYAHLAMGCLLLVLAANFMLYQPAIQNLLSIQMESEVAIGSLLDLAIVAPLLAYAAFKLTIKQTIGLMALGLVFARFLIPSELFSPYRGILYAGIAVEGLFLLVELALIIHVLRKIPHMDMKGIPAIYSLLPAVEKTAAKNKIVSIIVSEFMMFYYAFFTWRKKAPSHDGVVTMHVKTSAVAMNIMVIHAVVIETIGLHWWLHEKSMIVSFILLVFNIYSVIFFLAEIQVIRLHPLEIKDGKLYAAQGLTKRIIVSIDMIKEVKWGAEPSQKALQFMLRDFEPVEAQVVVMLSEPVEATMFMGRKKSVTELAFRVDEPEKLKQLLSFD</sequence>
<evidence type="ECO:0000256" key="1">
    <source>
        <dbReference type="SAM" id="Phobius"/>
    </source>
</evidence>
<accession>A0A1V2ABP8</accession>
<gene>
    <name evidence="2" type="ORF">BTO28_02050</name>
</gene>
<feature type="transmembrane region" description="Helical" evidence="1">
    <location>
        <begin position="96"/>
        <end position="119"/>
    </location>
</feature>
<name>A0A1V2ABP8_9BACI</name>
<feature type="transmembrane region" description="Helical" evidence="1">
    <location>
        <begin position="12"/>
        <end position="31"/>
    </location>
</feature>
<evidence type="ECO:0000313" key="2">
    <source>
        <dbReference type="EMBL" id="OMP68425.1"/>
    </source>
</evidence>
<keyword evidence="1" id="KW-0472">Membrane</keyword>
<comment type="caution">
    <text evidence="2">The sequence shown here is derived from an EMBL/GenBank/DDBJ whole genome shotgun (WGS) entry which is preliminary data.</text>
</comment>
<dbReference type="EMBL" id="MSFI01000002">
    <property type="protein sequence ID" value="OMP68425.1"/>
    <property type="molecule type" value="Genomic_DNA"/>
</dbReference>
<feature type="transmembrane region" description="Helical" evidence="1">
    <location>
        <begin position="187"/>
        <end position="207"/>
    </location>
</feature>
<keyword evidence="1" id="KW-0812">Transmembrane</keyword>
<dbReference type="STRING" id="1714355.BTO28_02050"/>
<feature type="transmembrane region" description="Helical" evidence="1">
    <location>
        <begin position="214"/>
        <end position="232"/>
    </location>
</feature>
<feature type="transmembrane region" description="Helical" evidence="1">
    <location>
        <begin position="70"/>
        <end position="90"/>
    </location>
</feature>
<organism evidence="2 3">
    <name type="scientific">Domibacillus epiphyticus</name>
    <dbReference type="NCBI Taxonomy" id="1714355"/>
    <lineage>
        <taxon>Bacteria</taxon>
        <taxon>Bacillati</taxon>
        <taxon>Bacillota</taxon>
        <taxon>Bacilli</taxon>
        <taxon>Bacillales</taxon>
        <taxon>Bacillaceae</taxon>
        <taxon>Domibacillus</taxon>
    </lineage>
</organism>
<protein>
    <recommendedName>
        <fullName evidence="4">Beta-carotene 15,15'-monooxygenase</fullName>
    </recommendedName>
</protein>
<feature type="transmembrane region" description="Helical" evidence="1">
    <location>
        <begin position="149"/>
        <end position="167"/>
    </location>
</feature>
<reference evidence="2 3" key="1">
    <citation type="submission" date="2016-12" db="EMBL/GenBank/DDBJ databases">
        <title>Domibacillus sp. SAB 38T whole genome sequencing.</title>
        <authorList>
            <person name="Verma A."/>
            <person name="Ojha A.K."/>
            <person name="Krishnamurthi S."/>
        </authorList>
    </citation>
    <scope>NUCLEOTIDE SEQUENCE [LARGE SCALE GENOMIC DNA]</scope>
    <source>
        <strain evidence="2 3">SAB 38</strain>
    </source>
</reference>
<evidence type="ECO:0000313" key="3">
    <source>
        <dbReference type="Proteomes" id="UP000188613"/>
    </source>
</evidence>
<dbReference type="Proteomes" id="UP000188613">
    <property type="component" value="Unassembled WGS sequence"/>
</dbReference>
<dbReference type="RefSeq" id="WP_076763589.1">
    <property type="nucleotide sequence ID" value="NZ_MSFI01000002.1"/>
</dbReference>
<proteinExistence type="predicted"/>
<keyword evidence="1" id="KW-1133">Transmembrane helix</keyword>
<dbReference type="AlphaFoldDB" id="A0A1V2ABP8"/>
<evidence type="ECO:0008006" key="4">
    <source>
        <dbReference type="Google" id="ProtNLM"/>
    </source>
</evidence>
<dbReference type="OrthoDB" id="875405at2"/>
<feature type="transmembrane region" description="Helical" evidence="1">
    <location>
        <begin position="43"/>
        <end position="63"/>
    </location>
</feature>